<reference evidence="1" key="1">
    <citation type="submission" date="2019-11" db="EMBL/GenBank/DDBJ databases">
        <authorList>
            <person name="Feng L."/>
        </authorList>
    </citation>
    <scope>NUCLEOTIDE SEQUENCE</scope>
    <source>
        <strain evidence="1">BhanseniiLFYP23</strain>
    </source>
</reference>
<dbReference type="InterPro" id="IPR010106">
    <property type="entry name" value="RpnA"/>
</dbReference>
<dbReference type="RefSeq" id="WP_003019580.1">
    <property type="nucleotide sequence ID" value="NZ_CACRSY010000014.1"/>
</dbReference>
<dbReference type="Pfam" id="PF12784">
    <property type="entry name" value="PDDEXK_2"/>
    <property type="match status" value="1"/>
</dbReference>
<name>A0A6N2UEN8_BLAHA</name>
<gene>
    <name evidence="1" type="ORF">BHLFYP23_00396</name>
</gene>
<sequence length="280" mass="32970">MAKKNIVPLKELNLTDRFLFDEVMEDPTIHQEVLSLILGREISLLQESKTEKESRISPLIRSIRMDLFAIDSEEQVYNTEMQKKRKDDLPKRSRYYQGMMDTGLLEPGIPSYNLLNDSYLIMIMPFDLFGYGKYQYTFVPQCQEVPECRLQDGTVRIFLNTKGKNDDEVPKELAEFLHYVENTTDEVAQQSESEKIRHIHERVCEVKRSEEIGVKYMQAWEEKYYEREEGREEGIREKLKELVGKKLKKGKTAEEIADMLEEDPQVIKELIKEIEKEGRS</sequence>
<evidence type="ECO:0000313" key="1">
    <source>
        <dbReference type="EMBL" id="VYT16140.1"/>
    </source>
</evidence>
<dbReference type="AlphaFoldDB" id="A0A6N2UEN8"/>
<dbReference type="EMBL" id="CACRSY010000014">
    <property type="protein sequence ID" value="VYT16140.1"/>
    <property type="molecule type" value="Genomic_DNA"/>
</dbReference>
<organism evidence="1">
    <name type="scientific">Blautia hansenii</name>
    <name type="common">Ruminococcus hansenii</name>
    <dbReference type="NCBI Taxonomy" id="1322"/>
    <lineage>
        <taxon>Bacteria</taxon>
        <taxon>Bacillati</taxon>
        <taxon>Bacillota</taxon>
        <taxon>Clostridia</taxon>
        <taxon>Lachnospirales</taxon>
        <taxon>Lachnospiraceae</taxon>
        <taxon>Blautia</taxon>
    </lineage>
</organism>
<accession>A0A6N2UEN8</accession>
<dbReference type="NCBIfam" id="TIGR01784">
    <property type="entry name" value="T_den_put_tspse"/>
    <property type="match status" value="1"/>
</dbReference>
<protein>
    <submittedName>
        <fullName evidence="1">PD-(D/E)XK nuclease family transposase</fullName>
    </submittedName>
</protein>
<proteinExistence type="predicted"/>